<sequence>MIAHSRLGERVQVLSRVGTEPEGLRQRGEHLSRRVVVPPLLQPRIVVGAQAGQPRDLLAAQPGRPATVARTRQPHLINGREVTSRAKELAQETAARENKSI</sequence>
<evidence type="ECO:0000313" key="1">
    <source>
        <dbReference type="EMBL" id="GIG79771.1"/>
    </source>
</evidence>
<reference evidence="1 2" key="1">
    <citation type="submission" date="2021-01" db="EMBL/GenBank/DDBJ databases">
        <title>Whole genome shotgun sequence of Planotetraspora kaengkrachanensis NBRC 104272.</title>
        <authorList>
            <person name="Komaki H."/>
            <person name="Tamura T."/>
        </authorList>
    </citation>
    <scope>NUCLEOTIDE SEQUENCE [LARGE SCALE GENOMIC DNA]</scope>
    <source>
        <strain evidence="1 2">NBRC 104272</strain>
    </source>
</reference>
<keyword evidence="2" id="KW-1185">Reference proteome</keyword>
<dbReference type="AlphaFoldDB" id="A0A8J3PRG2"/>
<dbReference type="Proteomes" id="UP000630097">
    <property type="component" value="Unassembled WGS sequence"/>
</dbReference>
<organism evidence="1 2">
    <name type="scientific">Planotetraspora kaengkrachanensis</name>
    <dbReference type="NCBI Taxonomy" id="575193"/>
    <lineage>
        <taxon>Bacteria</taxon>
        <taxon>Bacillati</taxon>
        <taxon>Actinomycetota</taxon>
        <taxon>Actinomycetes</taxon>
        <taxon>Streptosporangiales</taxon>
        <taxon>Streptosporangiaceae</taxon>
        <taxon>Planotetraspora</taxon>
    </lineage>
</organism>
<comment type="caution">
    <text evidence="1">The sequence shown here is derived from an EMBL/GenBank/DDBJ whole genome shotgun (WGS) entry which is preliminary data.</text>
</comment>
<evidence type="ECO:0000313" key="2">
    <source>
        <dbReference type="Proteomes" id="UP000630097"/>
    </source>
</evidence>
<gene>
    <name evidence="1" type="ORF">Pka01_28980</name>
</gene>
<proteinExistence type="predicted"/>
<name>A0A8J3PRG2_9ACTN</name>
<protein>
    <submittedName>
        <fullName evidence="1">Uncharacterized protein</fullName>
    </submittedName>
</protein>
<dbReference type="EMBL" id="BONV01000010">
    <property type="protein sequence ID" value="GIG79771.1"/>
    <property type="molecule type" value="Genomic_DNA"/>
</dbReference>
<accession>A0A8J3PRG2</accession>